<organism evidence="4 5">
    <name type="scientific">Nonomuraea indica</name>
    <dbReference type="NCBI Taxonomy" id="1581193"/>
    <lineage>
        <taxon>Bacteria</taxon>
        <taxon>Bacillati</taxon>
        <taxon>Actinomycetota</taxon>
        <taxon>Actinomycetes</taxon>
        <taxon>Streptosporangiales</taxon>
        <taxon>Streptosporangiaceae</taxon>
        <taxon>Nonomuraea</taxon>
    </lineage>
</organism>
<dbReference type="InterPro" id="IPR006162">
    <property type="entry name" value="Ppantetheine_attach_site"/>
</dbReference>
<accession>A0ABW8A6B9</accession>
<keyword evidence="1" id="KW-0596">Phosphopantetheine</keyword>
<sequence>MKDFTLDDLRGLMRASAGVDEAVDLDGDIADVPFTEMNYDSLAVLELAGRIERDWEIVVPDDVIMELKTPAEVLGYVNRQKVA</sequence>
<dbReference type="SMART" id="SM00823">
    <property type="entry name" value="PKS_PP"/>
    <property type="match status" value="1"/>
</dbReference>
<keyword evidence="2" id="KW-0597">Phosphoprotein</keyword>
<comment type="caution">
    <text evidence="4">The sequence shown here is derived from an EMBL/GenBank/DDBJ whole genome shotgun (WGS) entry which is preliminary data.</text>
</comment>
<dbReference type="InterPro" id="IPR020806">
    <property type="entry name" value="PKS_PP-bd"/>
</dbReference>
<evidence type="ECO:0000259" key="3">
    <source>
        <dbReference type="PROSITE" id="PS50075"/>
    </source>
</evidence>
<evidence type="ECO:0000313" key="4">
    <source>
        <dbReference type="EMBL" id="MFI7441607.1"/>
    </source>
</evidence>
<dbReference type="RefSeq" id="WP_101789088.1">
    <property type="nucleotide sequence ID" value="NZ_JBITMB010000004.1"/>
</dbReference>
<gene>
    <name evidence="4" type="ORF">ACIBP5_16750</name>
</gene>
<evidence type="ECO:0000256" key="2">
    <source>
        <dbReference type="ARBA" id="ARBA00022553"/>
    </source>
</evidence>
<evidence type="ECO:0000313" key="5">
    <source>
        <dbReference type="Proteomes" id="UP001612928"/>
    </source>
</evidence>
<dbReference type="Pfam" id="PF00550">
    <property type="entry name" value="PP-binding"/>
    <property type="match status" value="1"/>
</dbReference>
<feature type="domain" description="Carrier" evidence="3">
    <location>
        <begin position="3"/>
        <end position="81"/>
    </location>
</feature>
<protein>
    <submittedName>
        <fullName evidence="4">Acyl carrier protein</fullName>
    </submittedName>
</protein>
<name>A0ABW8A6B9_9ACTN</name>
<dbReference type="Proteomes" id="UP001612928">
    <property type="component" value="Unassembled WGS sequence"/>
</dbReference>
<reference evidence="4 5" key="1">
    <citation type="submission" date="2024-10" db="EMBL/GenBank/DDBJ databases">
        <title>The Natural Products Discovery Center: Release of the First 8490 Sequenced Strains for Exploring Actinobacteria Biosynthetic Diversity.</title>
        <authorList>
            <person name="Kalkreuter E."/>
            <person name="Kautsar S.A."/>
            <person name="Yang D."/>
            <person name="Bader C.D."/>
            <person name="Teijaro C.N."/>
            <person name="Fluegel L."/>
            <person name="Davis C.M."/>
            <person name="Simpson J.R."/>
            <person name="Lauterbach L."/>
            <person name="Steele A.D."/>
            <person name="Gui C."/>
            <person name="Meng S."/>
            <person name="Li G."/>
            <person name="Viehrig K."/>
            <person name="Ye F."/>
            <person name="Su P."/>
            <person name="Kiefer A.F."/>
            <person name="Nichols A."/>
            <person name="Cepeda A.J."/>
            <person name="Yan W."/>
            <person name="Fan B."/>
            <person name="Jiang Y."/>
            <person name="Adhikari A."/>
            <person name="Zheng C.-J."/>
            <person name="Schuster L."/>
            <person name="Cowan T.M."/>
            <person name="Smanski M.J."/>
            <person name="Chevrette M.G."/>
            <person name="De Carvalho L.P.S."/>
            <person name="Shen B."/>
        </authorList>
    </citation>
    <scope>NUCLEOTIDE SEQUENCE [LARGE SCALE GENOMIC DNA]</scope>
    <source>
        <strain evidence="4 5">NPDC049503</strain>
    </source>
</reference>
<keyword evidence="5" id="KW-1185">Reference proteome</keyword>
<evidence type="ECO:0000256" key="1">
    <source>
        <dbReference type="ARBA" id="ARBA00022450"/>
    </source>
</evidence>
<dbReference type="InterPro" id="IPR009081">
    <property type="entry name" value="PP-bd_ACP"/>
</dbReference>
<dbReference type="SUPFAM" id="SSF47336">
    <property type="entry name" value="ACP-like"/>
    <property type="match status" value="1"/>
</dbReference>
<proteinExistence type="predicted"/>
<dbReference type="InterPro" id="IPR036736">
    <property type="entry name" value="ACP-like_sf"/>
</dbReference>
<dbReference type="PROSITE" id="PS00012">
    <property type="entry name" value="PHOSPHOPANTETHEINE"/>
    <property type="match status" value="1"/>
</dbReference>
<dbReference type="EMBL" id="JBITMB010000004">
    <property type="protein sequence ID" value="MFI7441607.1"/>
    <property type="molecule type" value="Genomic_DNA"/>
</dbReference>
<dbReference type="Gene3D" id="1.10.1200.10">
    <property type="entry name" value="ACP-like"/>
    <property type="match status" value="1"/>
</dbReference>
<dbReference type="PROSITE" id="PS50075">
    <property type="entry name" value="CARRIER"/>
    <property type="match status" value="1"/>
</dbReference>